<evidence type="ECO:0000256" key="4">
    <source>
        <dbReference type="ARBA" id="ARBA00023125"/>
    </source>
</evidence>
<feature type="domain" description="Xylanolytic transcriptional activator regulatory" evidence="8">
    <location>
        <begin position="208"/>
        <end position="284"/>
    </location>
</feature>
<evidence type="ECO:0000256" key="1">
    <source>
        <dbReference type="ARBA" id="ARBA00022723"/>
    </source>
</evidence>
<dbReference type="EMBL" id="KV700139">
    <property type="protein sequence ID" value="OCF30960.1"/>
    <property type="molecule type" value="Genomic_DNA"/>
</dbReference>
<dbReference type="PANTHER" id="PTHR31313">
    <property type="entry name" value="TY1 ENHANCER ACTIVATOR"/>
    <property type="match status" value="1"/>
</dbReference>
<sequence length="702" mass="77324">MIGLEMEAESDERYAEGGSEPSSDLREWSQDHLVEAETGDVQVHGPTSAFRHLGKYSHERVDAFLAASEPSPGSPDDLPRGFARYLPTDVYLTKEQHDLALDRFFTYYACWGQRSHPILFRRDMEIALSGDSSAKMTSYSPMLHNAIMAIALGMSDEYHLRDTDTRSKFAKKAKDFIDHEGMKPSVATVQAFAHLASYHSLAAEHNLGWLYIGMALRTGVALGLNMDDAKLVKRGNVTASQAQERNVTFWTTFIQEGLWAPYIGRSISLPDFTAQPPTVDIELDQMLWEDKSTPPGMEPILKPQPSMISTTFIHTVKLMRIGERIMNTLYGIKADMATLLRTGVISEISLSLSTWLEALPPCLTFNNNSPKNGLPHILMLHLSHAWLVILLHRPFYRPLAGMPTGAGTGGAIPATQSTAAWAQCDRAALHVIMLLQTWHRLHDLRYCMPTAIQCCFIAGTTHLLALASSSAPKKQAEALGRAQDCIQLMKFMAVSWPAARHQQILLENLLAEYGVSAGVQTTIADIPSQDQPEHHASASMAAHSYQDYDLFSQNIAHPDHMIPQPTSFAAQAQTQVQAMPDIIPITGPSQTPLQTVGPIGNWLEPSRPLDDLSAWLGVTISDATSIPPAPMPSNDPFAMGAMPNSQPDLSWPIRSVNPLPPNAEWDPSNFGYDRETQALLDNILRPHLDVLGSQNYGTGPAM</sequence>
<dbReference type="InterPro" id="IPR051615">
    <property type="entry name" value="Transcr_Regulatory_Elem"/>
</dbReference>
<evidence type="ECO:0000259" key="8">
    <source>
        <dbReference type="SMART" id="SM00906"/>
    </source>
</evidence>
<feature type="region of interest" description="Disordered" evidence="7">
    <location>
        <begin position="1"/>
        <end position="28"/>
    </location>
</feature>
<feature type="compositionally biased region" description="Acidic residues" evidence="7">
    <location>
        <begin position="1"/>
        <end position="10"/>
    </location>
</feature>
<keyword evidence="4" id="KW-0238">DNA-binding</keyword>
<reference evidence="10" key="2">
    <citation type="submission" date="2013-12" db="EMBL/GenBank/DDBJ databases">
        <title>Evolution of pathogenesis and genome organization in the Tremellales.</title>
        <authorList>
            <person name="Cuomo C."/>
            <person name="Litvintseva A."/>
            <person name="Heitman J."/>
            <person name="Chen Y."/>
            <person name="Sun S."/>
            <person name="Springer D."/>
            <person name="Dromer F."/>
            <person name="Young S."/>
            <person name="Zeng Q."/>
            <person name="Chapman S."/>
            <person name="Gujja S."/>
            <person name="Saif S."/>
            <person name="Birren B."/>
        </authorList>
    </citation>
    <scope>NUCLEOTIDE SEQUENCE [LARGE SCALE GENOMIC DNA]</scope>
    <source>
        <strain evidence="10">BCC8398</strain>
    </source>
</reference>
<keyword evidence="3" id="KW-0805">Transcription regulation</keyword>
<keyword evidence="2" id="KW-0862">Zinc</keyword>
<dbReference type="InterPro" id="IPR007219">
    <property type="entry name" value="XnlR_reg_dom"/>
</dbReference>
<evidence type="ECO:0000256" key="5">
    <source>
        <dbReference type="ARBA" id="ARBA00023163"/>
    </source>
</evidence>
<accession>A0A1B9GIP6</accession>
<dbReference type="Proteomes" id="UP000092666">
    <property type="component" value="Unassembled WGS sequence"/>
</dbReference>
<dbReference type="SMART" id="SM00906">
    <property type="entry name" value="Fungal_trans"/>
    <property type="match status" value="1"/>
</dbReference>
<dbReference type="GO" id="GO:0006351">
    <property type="term" value="P:DNA-templated transcription"/>
    <property type="evidence" value="ECO:0007669"/>
    <property type="project" value="InterPro"/>
</dbReference>
<keyword evidence="1" id="KW-0479">Metal-binding</keyword>
<evidence type="ECO:0000256" key="6">
    <source>
        <dbReference type="ARBA" id="ARBA00023242"/>
    </source>
</evidence>
<evidence type="ECO:0000256" key="7">
    <source>
        <dbReference type="SAM" id="MobiDB-lite"/>
    </source>
</evidence>
<dbReference type="AlphaFoldDB" id="A0A1B9GIP6"/>
<gene>
    <name evidence="9" type="ORF">I316_07366</name>
</gene>
<dbReference type="CDD" id="cd12148">
    <property type="entry name" value="fungal_TF_MHR"/>
    <property type="match status" value="1"/>
</dbReference>
<dbReference type="Pfam" id="PF04082">
    <property type="entry name" value="Fungal_trans"/>
    <property type="match status" value="1"/>
</dbReference>
<reference evidence="9 10" key="1">
    <citation type="submission" date="2013-07" db="EMBL/GenBank/DDBJ databases">
        <title>The Genome Sequence of Cryptococcus heveanensis BCC8398.</title>
        <authorList>
            <consortium name="The Broad Institute Genome Sequencing Platform"/>
            <person name="Cuomo C."/>
            <person name="Litvintseva A."/>
            <person name="Chen Y."/>
            <person name="Heitman J."/>
            <person name="Sun S."/>
            <person name="Springer D."/>
            <person name="Dromer F."/>
            <person name="Young S.K."/>
            <person name="Zeng Q."/>
            <person name="Gargeya S."/>
            <person name="Fitzgerald M."/>
            <person name="Abouelleil A."/>
            <person name="Alvarado L."/>
            <person name="Berlin A.M."/>
            <person name="Chapman S.B."/>
            <person name="Dewar J."/>
            <person name="Goldberg J."/>
            <person name="Griggs A."/>
            <person name="Gujja S."/>
            <person name="Hansen M."/>
            <person name="Howarth C."/>
            <person name="Imamovic A."/>
            <person name="Larimer J."/>
            <person name="McCowan C."/>
            <person name="Murphy C."/>
            <person name="Pearson M."/>
            <person name="Priest M."/>
            <person name="Roberts A."/>
            <person name="Saif S."/>
            <person name="Shea T."/>
            <person name="Sykes S."/>
            <person name="Wortman J."/>
            <person name="Nusbaum C."/>
            <person name="Birren B."/>
        </authorList>
    </citation>
    <scope>NUCLEOTIDE SEQUENCE [LARGE SCALE GENOMIC DNA]</scope>
    <source>
        <strain evidence="9 10">BCC8398</strain>
    </source>
</reference>
<dbReference type="STRING" id="1296120.A0A1B9GIP6"/>
<keyword evidence="6" id="KW-0539">Nucleus</keyword>
<evidence type="ECO:0000256" key="3">
    <source>
        <dbReference type="ARBA" id="ARBA00023015"/>
    </source>
</evidence>
<dbReference type="GO" id="GO:0008270">
    <property type="term" value="F:zinc ion binding"/>
    <property type="evidence" value="ECO:0007669"/>
    <property type="project" value="InterPro"/>
</dbReference>
<keyword evidence="5" id="KW-0804">Transcription</keyword>
<protein>
    <recommendedName>
        <fullName evidence="8">Xylanolytic transcriptional activator regulatory domain-containing protein</fullName>
    </recommendedName>
</protein>
<keyword evidence="10" id="KW-1185">Reference proteome</keyword>
<organism evidence="9 10">
    <name type="scientific">Kwoniella heveanensis BCC8398</name>
    <dbReference type="NCBI Taxonomy" id="1296120"/>
    <lineage>
        <taxon>Eukaryota</taxon>
        <taxon>Fungi</taxon>
        <taxon>Dikarya</taxon>
        <taxon>Basidiomycota</taxon>
        <taxon>Agaricomycotina</taxon>
        <taxon>Tremellomycetes</taxon>
        <taxon>Tremellales</taxon>
        <taxon>Cryptococcaceae</taxon>
        <taxon>Kwoniella</taxon>
    </lineage>
</organism>
<evidence type="ECO:0000256" key="2">
    <source>
        <dbReference type="ARBA" id="ARBA00022833"/>
    </source>
</evidence>
<evidence type="ECO:0000313" key="9">
    <source>
        <dbReference type="EMBL" id="OCF30960.1"/>
    </source>
</evidence>
<dbReference type="OrthoDB" id="2154091at2759"/>
<name>A0A1B9GIP6_9TREE</name>
<proteinExistence type="predicted"/>
<evidence type="ECO:0000313" key="10">
    <source>
        <dbReference type="Proteomes" id="UP000092666"/>
    </source>
</evidence>
<dbReference type="GO" id="GO:0003677">
    <property type="term" value="F:DNA binding"/>
    <property type="evidence" value="ECO:0007669"/>
    <property type="project" value="UniProtKB-KW"/>
</dbReference>
<dbReference type="PANTHER" id="PTHR31313:SF81">
    <property type="entry name" value="TY1 ENHANCER ACTIVATOR"/>
    <property type="match status" value="1"/>
</dbReference>